<protein>
    <submittedName>
        <fullName evidence="2">Uncharacterized protein</fullName>
    </submittedName>
</protein>
<dbReference type="EMBL" id="JAESDN010000002">
    <property type="protein sequence ID" value="KAG7055145.1"/>
    <property type="molecule type" value="Genomic_DNA"/>
</dbReference>
<feature type="region of interest" description="Disordered" evidence="1">
    <location>
        <begin position="20"/>
        <end position="39"/>
    </location>
</feature>
<feature type="region of interest" description="Disordered" evidence="1">
    <location>
        <begin position="92"/>
        <end position="118"/>
    </location>
</feature>
<feature type="compositionally biased region" description="Basic and acidic residues" evidence="1">
    <location>
        <begin position="109"/>
        <end position="118"/>
    </location>
</feature>
<evidence type="ECO:0000313" key="3">
    <source>
        <dbReference type="Proteomes" id="UP000699042"/>
    </source>
</evidence>
<gene>
    <name evidence="2" type="ORF">JMJ77_007611</name>
</gene>
<comment type="caution">
    <text evidence="2">The sequence shown here is derived from an EMBL/GenBank/DDBJ whole genome shotgun (WGS) entry which is preliminary data.</text>
</comment>
<proteinExistence type="predicted"/>
<accession>A0A9P7RDB5</accession>
<organism evidence="2 3">
    <name type="scientific">Colletotrichum scovillei</name>
    <dbReference type="NCBI Taxonomy" id="1209932"/>
    <lineage>
        <taxon>Eukaryota</taxon>
        <taxon>Fungi</taxon>
        <taxon>Dikarya</taxon>
        <taxon>Ascomycota</taxon>
        <taxon>Pezizomycotina</taxon>
        <taxon>Sordariomycetes</taxon>
        <taxon>Hypocreomycetidae</taxon>
        <taxon>Glomerellales</taxon>
        <taxon>Glomerellaceae</taxon>
        <taxon>Colletotrichum</taxon>
        <taxon>Colletotrichum acutatum species complex</taxon>
    </lineage>
</organism>
<feature type="non-terminal residue" evidence="2">
    <location>
        <position position="118"/>
    </location>
</feature>
<evidence type="ECO:0000313" key="2">
    <source>
        <dbReference type="EMBL" id="KAG7055145.1"/>
    </source>
</evidence>
<dbReference type="AlphaFoldDB" id="A0A9P7RDB5"/>
<dbReference type="Proteomes" id="UP000699042">
    <property type="component" value="Unassembled WGS sequence"/>
</dbReference>
<name>A0A9P7RDB5_9PEZI</name>
<keyword evidence="3" id="KW-1185">Reference proteome</keyword>
<reference evidence="2" key="1">
    <citation type="submission" date="2021-05" db="EMBL/GenBank/DDBJ databases">
        <title>Comparative genomics of three Colletotrichum scovillei strains and genetic complementation revealed genes involved fungal growth and virulence on chili pepper.</title>
        <authorList>
            <person name="Hsieh D.-K."/>
            <person name="Chuang S.-C."/>
            <person name="Chen C.-Y."/>
            <person name="Chao Y.-T."/>
            <person name="Lu M.-Y.J."/>
            <person name="Lee M.-H."/>
            <person name="Shih M.-C."/>
        </authorList>
    </citation>
    <scope>NUCLEOTIDE SEQUENCE</scope>
    <source>
        <strain evidence="2">Coll-153</strain>
    </source>
</reference>
<sequence length="118" mass="12953">LRSFSSSHNLSSWVCLGRGGRNPLKSSSNLARKGRRGSTFLCHRPPPIIAPVRTGYGGPRVVSTLLQARRIPFFCQVPALPMYQRYSIRQPNATSVSPPLLPPALAKGSQKEKREKTG</sequence>
<evidence type="ECO:0000256" key="1">
    <source>
        <dbReference type="SAM" id="MobiDB-lite"/>
    </source>
</evidence>